<protein>
    <submittedName>
        <fullName evidence="1">Uncharacterized protein</fullName>
    </submittedName>
</protein>
<evidence type="ECO:0000313" key="1">
    <source>
        <dbReference type="EMBL" id="PRY64630.1"/>
    </source>
</evidence>
<evidence type="ECO:0000313" key="2">
    <source>
        <dbReference type="Proteomes" id="UP000237983"/>
    </source>
</evidence>
<proteinExistence type="predicted"/>
<dbReference type="EMBL" id="PVTL01000012">
    <property type="protein sequence ID" value="PRY64630.1"/>
    <property type="molecule type" value="Genomic_DNA"/>
</dbReference>
<name>A0A2T0V389_9MICO</name>
<accession>A0A2T0V389</accession>
<organism evidence="1 2">
    <name type="scientific">Glaciihabitans tibetensis</name>
    <dbReference type="NCBI Taxonomy" id="1266600"/>
    <lineage>
        <taxon>Bacteria</taxon>
        <taxon>Bacillati</taxon>
        <taxon>Actinomycetota</taxon>
        <taxon>Actinomycetes</taxon>
        <taxon>Micrococcales</taxon>
        <taxon>Microbacteriaceae</taxon>
        <taxon>Glaciihabitans</taxon>
    </lineage>
</organism>
<reference evidence="1 2" key="1">
    <citation type="submission" date="2018-03" db="EMBL/GenBank/DDBJ databases">
        <title>Genomic Encyclopedia of Type Strains, Phase III (KMG-III): the genomes of soil and plant-associated and newly described type strains.</title>
        <authorList>
            <person name="Whitman W."/>
        </authorList>
    </citation>
    <scope>NUCLEOTIDE SEQUENCE [LARGE SCALE GENOMIC DNA]</scope>
    <source>
        <strain evidence="1 2">CGMCC 1.12484</strain>
    </source>
</reference>
<keyword evidence="2" id="KW-1185">Reference proteome</keyword>
<comment type="caution">
    <text evidence="1">The sequence shown here is derived from an EMBL/GenBank/DDBJ whole genome shotgun (WGS) entry which is preliminary data.</text>
</comment>
<gene>
    <name evidence="1" type="ORF">B0I08_11214</name>
</gene>
<dbReference type="AlphaFoldDB" id="A0A2T0V389"/>
<sequence length="61" mass="6954">MYLIDTIEGGIFLVTSRGKVQLQSQAHVTLLERLLTSTPTSRTRFYASELDVIRYYIMSVA</sequence>
<dbReference type="RefSeq" id="WP_245884870.1">
    <property type="nucleotide sequence ID" value="NZ_PVTL01000012.1"/>
</dbReference>
<dbReference type="Proteomes" id="UP000237983">
    <property type="component" value="Unassembled WGS sequence"/>
</dbReference>